<protein>
    <submittedName>
        <fullName evidence="9">GD25968</fullName>
    </submittedName>
</protein>
<evidence type="ECO:0000313" key="9">
    <source>
        <dbReference type="EMBL" id="EDX06514.1"/>
    </source>
</evidence>
<dbReference type="GO" id="GO:0003677">
    <property type="term" value="F:DNA binding"/>
    <property type="evidence" value="ECO:0007669"/>
    <property type="project" value="UniProtKB-ARBA"/>
</dbReference>
<keyword evidence="2" id="KW-0479">Metal-binding</keyword>
<dbReference type="Pfam" id="PF00096">
    <property type="entry name" value="zf-C2H2"/>
    <property type="match status" value="2"/>
</dbReference>
<dbReference type="SUPFAM" id="SSF57667">
    <property type="entry name" value="beta-beta-alpha zinc fingers"/>
    <property type="match status" value="1"/>
</dbReference>
<keyword evidence="4 7" id="KW-0863">Zinc-finger</keyword>
<evidence type="ECO:0000256" key="7">
    <source>
        <dbReference type="PROSITE-ProRule" id="PRU00042"/>
    </source>
</evidence>
<dbReference type="OrthoDB" id="407106at2759"/>
<dbReference type="InterPro" id="IPR013087">
    <property type="entry name" value="Znf_C2H2_type"/>
</dbReference>
<dbReference type="PROSITE" id="PS50157">
    <property type="entry name" value="ZINC_FINGER_C2H2_2"/>
    <property type="match status" value="3"/>
</dbReference>
<keyword evidence="3" id="KW-0677">Repeat</keyword>
<evidence type="ECO:0000313" key="10">
    <source>
        <dbReference type="Proteomes" id="UP000000304"/>
    </source>
</evidence>
<feature type="domain" description="C2H2-type" evidence="8">
    <location>
        <begin position="232"/>
        <end position="250"/>
    </location>
</feature>
<keyword evidence="10" id="KW-1185">Reference proteome</keyword>
<evidence type="ECO:0000256" key="4">
    <source>
        <dbReference type="ARBA" id="ARBA00022771"/>
    </source>
</evidence>
<evidence type="ECO:0000256" key="2">
    <source>
        <dbReference type="ARBA" id="ARBA00022723"/>
    </source>
</evidence>
<dbReference type="SMART" id="SM00355">
    <property type="entry name" value="ZnF_C2H2"/>
    <property type="match status" value="3"/>
</dbReference>
<dbReference type="Bgee" id="FBgn0197242">
    <property type="expression patterns" value="Expressed in embryo and 3 other cell types or tissues"/>
</dbReference>
<feature type="domain" description="C2H2-type" evidence="8">
    <location>
        <begin position="201"/>
        <end position="230"/>
    </location>
</feature>
<comment type="subcellular location">
    <subcellularLocation>
        <location evidence="1">Nucleus</location>
    </subcellularLocation>
</comment>
<dbReference type="GO" id="GO:0005634">
    <property type="term" value="C:nucleus"/>
    <property type="evidence" value="ECO:0007669"/>
    <property type="project" value="UniProtKB-SubCell"/>
</dbReference>
<sequence length="261" mass="27905">MRDECIGIPPRFNCEFCSSRFRRKYHMVRHLVSKHGIPPAIAQMTTGSGSRSSIGGSLDLKSGGGLAGLQQMGGGGGGGGGSTGDCGASVGSAGSHNGCESPIPENLSLRKENYENENLSGSRCTSPLPPHIMPIPTYGLTGAITAISAAAPSSYVSNSSQTPPPIGGSSSASSAQALIRDYWYELKFSDLFKFINPDGRYQCPRFNCLKSYKDASSLQRHIRYECGGQKKFRCLMCGKAFSQSSHLKRHLESGVCVKYYL</sequence>
<proteinExistence type="predicted"/>
<evidence type="ECO:0000256" key="5">
    <source>
        <dbReference type="ARBA" id="ARBA00022833"/>
    </source>
</evidence>
<dbReference type="AlphaFoldDB" id="B4QAK9"/>
<reference evidence="9 10" key="1">
    <citation type="journal article" date="2007" name="Nature">
        <title>Evolution of genes and genomes on the Drosophila phylogeny.</title>
        <authorList>
            <consortium name="Drosophila 12 Genomes Consortium"/>
            <person name="Clark A.G."/>
            <person name="Eisen M.B."/>
            <person name="Smith D.R."/>
            <person name="Bergman C.M."/>
            <person name="Oliver B."/>
            <person name="Markow T.A."/>
            <person name="Kaufman T.C."/>
            <person name="Kellis M."/>
            <person name="Gelbart W."/>
            <person name="Iyer V.N."/>
            <person name="Pollard D.A."/>
            <person name="Sackton T.B."/>
            <person name="Larracuente A.M."/>
            <person name="Singh N.D."/>
            <person name="Abad J.P."/>
            <person name="Abt D.N."/>
            <person name="Adryan B."/>
            <person name="Aguade M."/>
            <person name="Akashi H."/>
            <person name="Anderson W.W."/>
            <person name="Aquadro C.F."/>
            <person name="Ardell D.H."/>
            <person name="Arguello R."/>
            <person name="Artieri C.G."/>
            <person name="Barbash D.A."/>
            <person name="Barker D."/>
            <person name="Barsanti P."/>
            <person name="Batterham P."/>
            <person name="Batzoglou S."/>
            <person name="Begun D."/>
            <person name="Bhutkar A."/>
            <person name="Blanco E."/>
            <person name="Bosak S.A."/>
            <person name="Bradley R.K."/>
            <person name="Brand A.D."/>
            <person name="Brent M.R."/>
            <person name="Brooks A.N."/>
            <person name="Brown R.H."/>
            <person name="Butlin R.K."/>
            <person name="Caggese C."/>
            <person name="Calvi B.R."/>
            <person name="Bernardo de Carvalho A."/>
            <person name="Caspi A."/>
            <person name="Castrezana S."/>
            <person name="Celniker S.E."/>
            <person name="Chang J.L."/>
            <person name="Chapple C."/>
            <person name="Chatterji S."/>
            <person name="Chinwalla A."/>
            <person name="Civetta A."/>
            <person name="Clifton S.W."/>
            <person name="Comeron J.M."/>
            <person name="Costello J.C."/>
            <person name="Coyne J.A."/>
            <person name="Daub J."/>
            <person name="David R.G."/>
            <person name="Delcher A.L."/>
            <person name="Delehaunty K."/>
            <person name="Do C.B."/>
            <person name="Ebling H."/>
            <person name="Edwards K."/>
            <person name="Eickbush T."/>
            <person name="Evans J.D."/>
            <person name="Filipski A."/>
            <person name="Findeiss S."/>
            <person name="Freyhult E."/>
            <person name="Fulton L."/>
            <person name="Fulton R."/>
            <person name="Garcia A.C."/>
            <person name="Gardiner A."/>
            <person name="Garfield D.A."/>
            <person name="Garvin B.E."/>
            <person name="Gibson G."/>
            <person name="Gilbert D."/>
            <person name="Gnerre S."/>
            <person name="Godfrey J."/>
            <person name="Good R."/>
            <person name="Gotea V."/>
            <person name="Gravely B."/>
            <person name="Greenberg A.J."/>
            <person name="Griffiths-Jones S."/>
            <person name="Gross S."/>
            <person name="Guigo R."/>
            <person name="Gustafson E.A."/>
            <person name="Haerty W."/>
            <person name="Hahn M.W."/>
            <person name="Halligan D.L."/>
            <person name="Halpern A.L."/>
            <person name="Halter G.M."/>
            <person name="Han M.V."/>
            <person name="Heger A."/>
            <person name="Hillier L."/>
            <person name="Hinrichs A.S."/>
            <person name="Holmes I."/>
            <person name="Hoskins R.A."/>
            <person name="Hubisz M.J."/>
            <person name="Hultmark D."/>
            <person name="Huntley M.A."/>
            <person name="Jaffe D.B."/>
            <person name="Jagadeeshan S."/>
            <person name="Jeck W.R."/>
            <person name="Johnson J."/>
            <person name="Jones C.D."/>
            <person name="Jordan W.C."/>
            <person name="Karpen G.H."/>
            <person name="Kataoka E."/>
            <person name="Keightley P.D."/>
            <person name="Kheradpour P."/>
            <person name="Kirkness E.F."/>
            <person name="Koerich L.B."/>
            <person name="Kristiansen K."/>
            <person name="Kudrna D."/>
            <person name="Kulathinal R.J."/>
            <person name="Kumar S."/>
            <person name="Kwok R."/>
            <person name="Lander E."/>
            <person name="Langley C.H."/>
            <person name="Lapoint R."/>
            <person name="Lazzaro B.P."/>
            <person name="Lee S.J."/>
            <person name="Levesque L."/>
            <person name="Li R."/>
            <person name="Lin C.F."/>
            <person name="Lin M.F."/>
            <person name="Lindblad-Toh K."/>
            <person name="Llopart A."/>
            <person name="Long M."/>
            <person name="Low L."/>
            <person name="Lozovsky E."/>
            <person name="Lu J."/>
            <person name="Luo M."/>
            <person name="Machado C.A."/>
            <person name="Makalowski W."/>
            <person name="Marzo M."/>
            <person name="Matsuda M."/>
            <person name="Matzkin L."/>
            <person name="McAllister B."/>
            <person name="McBride C.S."/>
            <person name="McKernan B."/>
            <person name="McKernan K."/>
            <person name="Mendez-Lago M."/>
            <person name="Minx P."/>
            <person name="Mollenhauer M.U."/>
            <person name="Montooth K."/>
            <person name="Mount S.M."/>
            <person name="Mu X."/>
            <person name="Myers E."/>
            <person name="Negre B."/>
            <person name="Newfeld S."/>
            <person name="Nielsen R."/>
            <person name="Noor M.A."/>
            <person name="O'Grady P."/>
            <person name="Pachter L."/>
            <person name="Papaceit M."/>
            <person name="Parisi M.J."/>
            <person name="Parisi M."/>
            <person name="Parts L."/>
            <person name="Pedersen J.S."/>
            <person name="Pesole G."/>
            <person name="Phillippy A.M."/>
            <person name="Ponting C.P."/>
            <person name="Pop M."/>
            <person name="Porcelli D."/>
            <person name="Powell J.R."/>
            <person name="Prohaska S."/>
            <person name="Pruitt K."/>
            <person name="Puig M."/>
            <person name="Quesneville H."/>
            <person name="Ram K.R."/>
            <person name="Rand D."/>
            <person name="Rasmussen M.D."/>
            <person name="Reed L.K."/>
            <person name="Reenan R."/>
            <person name="Reily A."/>
            <person name="Remington K.A."/>
            <person name="Rieger T.T."/>
            <person name="Ritchie M.G."/>
            <person name="Robin C."/>
            <person name="Rogers Y.H."/>
            <person name="Rohde C."/>
            <person name="Rozas J."/>
            <person name="Rubenfield M.J."/>
            <person name="Ruiz A."/>
            <person name="Russo S."/>
            <person name="Salzberg S.L."/>
            <person name="Sanchez-Gracia A."/>
            <person name="Saranga D.J."/>
            <person name="Sato H."/>
            <person name="Schaeffer S.W."/>
            <person name="Schatz M.C."/>
            <person name="Schlenke T."/>
            <person name="Schwartz R."/>
            <person name="Segarra C."/>
            <person name="Singh R.S."/>
            <person name="Sirot L."/>
            <person name="Sirota M."/>
            <person name="Sisneros N.B."/>
            <person name="Smith C.D."/>
            <person name="Smith T.F."/>
            <person name="Spieth J."/>
            <person name="Stage D.E."/>
            <person name="Stark A."/>
            <person name="Stephan W."/>
            <person name="Strausberg R.L."/>
            <person name="Strempel S."/>
            <person name="Sturgill D."/>
            <person name="Sutton G."/>
            <person name="Sutton G.G."/>
            <person name="Tao W."/>
            <person name="Teichmann S."/>
            <person name="Tobari Y.N."/>
            <person name="Tomimura Y."/>
            <person name="Tsolas J.M."/>
            <person name="Valente V.L."/>
            <person name="Venter E."/>
            <person name="Venter J.C."/>
            <person name="Vicario S."/>
            <person name="Vieira F.G."/>
            <person name="Vilella A.J."/>
            <person name="Villasante A."/>
            <person name="Walenz B."/>
            <person name="Wang J."/>
            <person name="Wasserman M."/>
            <person name="Watts T."/>
            <person name="Wilson D."/>
            <person name="Wilson R.K."/>
            <person name="Wing R.A."/>
            <person name="Wolfner M.F."/>
            <person name="Wong A."/>
            <person name="Wong G.K."/>
            <person name="Wu C.I."/>
            <person name="Wu G."/>
            <person name="Yamamoto D."/>
            <person name="Yang H.P."/>
            <person name="Yang S.P."/>
            <person name="Yorke J.A."/>
            <person name="Yoshida K."/>
            <person name="Zdobnov E."/>
            <person name="Zhang P."/>
            <person name="Zhang Y."/>
            <person name="Zimin A.V."/>
            <person name="Baldwin J."/>
            <person name="Abdouelleil A."/>
            <person name="Abdulkadir J."/>
            <person name="Abebe A."/>
            <person name="Abera B."/>
            <person name="Abreu J."/>
            <person name="Acer S.C."/>
            <person name="Aftuck L."/>
            <person name="Alexander A."/>
            <person name="An P."/>
            <person name="Anderson E."/>
            <person name="Anderson S."/>
            <person name="Arachi H."/>
            <person name="Azer M."/>
            <person name="Bachantsang P."/>
            <person name="Barry A."/>
            <person name="Bayul T."/>
            <person name="Berlin A."/>
            <person name="Bessette D."/>
            <person name="Bloom T."/>
            <person name="Blye J."/>
            <person name="Boguslavskiy L."/>
            <person name="Bonnet C."/>
            <person name="Boukhgalter B."/>
            <person name="Bourzgui I."/>
            <person name="Brown A."/>
            <person name="Cahill P."/>
            <person name="Channer S."/>
            <person name="Cheshatsang Y."/>
            <person name="Chuda L."/>
            <person name="Citroen M."/>
            <person name="Collymore A."/>
            <person name="Cooke P."/>
            <person name="Costello M."/>
            <person name="D'Aco K."/>
            <person name="Daza R."/>
            <person name="De Haan G."/>
            <person name="DeGray S."/>
            <person name="DeMaso C."/>
            <person name="Dhargay N."/>
            <person name="Dooley K."/>
            <person name="Dooley E."/>
            <person name="Doricent M."/>
            <person name="Dorje P."/>
            <person name="Dorjee K."/>
            <person name="Dupes A."/>
            <person name="Elong R."/>
            <person name="Falk J."/>
            <person name="Farina A."/>
            <person name="Faro S."/>
            <person name="Ferguson D."/>
            <person name="Fisher S."/>
            <person name="Foley C.D."/>
            <person name="Franke A."/>
            <person name="Friedrich D."/>
            <person name="Gadbois L."/>
            <person name="Gearin G."/>
            <person name="Gearin C.R."/>
            <person name="Giannoukos G."/>
            <person name="Goode T."/>
            <person name="Graham J."/>
            <person name="Grandbois E."/>
            <person name="Grewal S."/>
            <person name="Gyaltsen K."/>
            <person name="Hafez N."/>
            <person name="Hagos B."/>
            <person name="Hall J."/>
            <person name="Henson C."/>
            <person name="Hollinger A."/>
            <person name="Honan T."/>
            <person name="Huard M.D."/>
            <person name="Hughes L."/>
            <person name="Hurhula B."/>
            <person name="Husby M.E."/>
            <person name="Kamat A."/>
            <person name="Kanga B."/>
            <person name="Kashin S."/>
            <person name="Khazanovich D."/>
            <person name="Kisner P."/>
            <person name="Lance K."/>
            <person name="Lara M."/>
            <person name="Lee W."/>
            <person name="Lennon N."/>
            <person name="Letendre F."/>
            <person name="LeVine R."/>
            <person name="Lipovsky A."/>
            <person name="Liu X."/>
            <person name="Liu J."/>
            <person name="Liu S."/>
            <person name="Lokyitsang T."/>
            <person name="Lokyitsang Y."/>
            <person name="Lubonja R."/>
            <person name="Lui A."/>
            <person name="MacDonald P."/>
            <person name="Magnisalis V."/>
            <person name="Maru K."/>
            <person name="Matthews C."/>
            <person name="McCusker W."/>
            <person name="McDonough S."/>
            <person name="Mehta T."/>
            <person name="Meldrim J."/>
            <person name="Meneus L."/>
            <person name="Mihai O."/>
            <person name="Mihalev A."/>
            <person name="Mihova T."/>
            <person name="Mittelman R."/>
            <person name="Mlenga V."/>
            <person name="Montmayeur A."/>
            <person name="Mulrain L."/>
            <person name="Navidi A."/>
            <person name="Naylor J."/>
            <person name="Negash T."/>
            <person name="Nguyen T."/>
            <person name="Nguyen N."/>
            <person name="Nicol R."/>
            <person name="Norbu C."/>
            <person name="Norbu N."/>
            <person name="Novod N."/>
            <person name="O'Neill B."/>
            <person name="Osman S."/>
            <person name="Markiewicz E."/>
            <person name="Oyono O.L."/>
            <person name="Patti C."/>
            <person name="Phunkhang P."/>
            <person name="Pierre F."/>
            <person name="Priest M."/>
            <person name="Raghuraman S."/>
            <person name="Rege F."/>
            <person name="Reyes R."/>
            <person name="Rise C."/>
            <person name="Rogov P."/>
            <person name="Ross K."/>
            <person name="Ryan E."/>
            <person name="Settipalli S."/>
            <person name="Shea T."/>
            <person name="Sherpa N."/>
            <person name="Shi L."/>
            <person name="Shih D."/>
            <person name="Sparrow T."/>
            <person name="Spaulding J."/>
            <person name="Stalker J."/>
            <person name="Stange-Thomann N."/>
            <person name="Stavropoulos S."/>
            <person name="Stone C."/>
            <person name="Strader C."/>
            <person name="Tesfaye S."/>
            <person name="Thomson T."/>
            <person name="Thoulutsang Y."/>
            <person name="Thoulutsang D."/>
            <person name="Topham K."/>
            <person name="Topping I."/>
            <person name="Tsamla T."/>
            <person name="Vassiliev H."/>
            <person name="Vo A."/>
            <person name="Wangchuk T."/>
            <person name="Wangdi T."/>
            <person name="Weiand M."/>
            <person name="Wilkinson J."/>
            <person name="Wilson A."/>
            <person name="Yadav S."/>
            <person name="Young G."/>
            <person name="Yu Q."/>
            <person name="Zembek L."/>
            <person name="Zhong D."/>
            <person name="Zimmer A."/>
            <person name="Zwirko Z."/>
            <person name="Jaffe D.B."/>
            <person name="Alvarez P."/>
            <person name="Brockman W."/>
            <person name="Butler J."/>
            <person name="Chin C."/>
            <person name="Gnerre S."/>
            <person name="Grabherr M."/>
            <person name="Kleber M."/>
            <person name="Mauceli E."/>
            <person name="MacCallum I."/>
        </authorList>
    </citation>
    <scope>NUCLEOTIDE SEQUENCE [LARGE SCALE GENOMIC DNA]</scope>
    <source>
        <strain evidence="10">white501</strain>
    </source>
</reference>
<evidence type="ECO:0000256" key="1">
    <source>
        <dbReference type="ARBA" id="ARBA00004123"/>
    </source>
</evidence>
<evidence type="ECO:0000259" key="8">
    <source>
        <dbReference type="PROSITE" id="PS50157"/>
    </source>
</evidence>
<accession>B4QAK9</accession>
<organism evidence="9 10">
    <name type="scientific">Drosophila simulans</name>
    <name type="common">Fruit fly</name>
    <dbReference type="NCBI Taxonomy" id="7240"/>
    <lineage>
        <taxon>Eukaryota</taxon>
        <taxon>Metazoa</taxon>
        <taxon>Ecdysozoa</taxon>
        <taxon>Arthropoda</taxon>
        <taxon>Hexapoda</taxon>
        <taxon>Insecta</taxon>
        <taxon>Pterygota</taxon>
        <taxon>Neoptera</taxon>
        <taxon>Endopterygota</taxon>
        <taxon>Diptera</taxon>
        <taxon>Brachycera</taxon>
        <taxon>Muscomorpha</taxon>
        <taxon>Ephydroidea</taxon>
        <taxon>Drosophilidae</taxon>
        <taxon>Drosophila</taxon>
        <taxon>Sophophora</taxon>
    </lineage>
</organism>
<dbReference type="Proteomes" id="UP000000304">
    <property type="component" value="Chromosome 2R"/>
</dbReference>
<keyword evidence="5" id="KW-0862">Zinc</keyword>
<dbReference type="PANTHER" id="PTHR24406">
    <property type="entry name" value="TRANSCRIPTIONAL REPRESSOR CTCFL-RELATED"/>
    <property type="match status" value="1"/>
</dbReference>
<dbReference type="OMA" id="FATATAX"/>
<dbReference type="Gene3D" id="3.30.160.60">
    <property type="entry name" value="Classic Zinc Finger"/>
    <property type="match status" value="1"/>
</dbReference>
<dbReference type="InterPro" id="IPR036236">
    <property type="entry name" value="Znf_C2H2_sf"/>
</dbReference>
<dbReference type="FunFam" id="3.30.160.60:FF:000110">
    <property type="entry name" value="Zinc finger protein-like"/>
    <property type="match status" value="1"/>
</dbReference>
<evidence type="ECO:0000256" key="6">
    <source>
        <dbReference type="ARBA" id="ARBA00023242"/>
    </source>
</evidence>
<name>B4QAK9_DROSI</name>
<dbReference type="PhylomeDB" id="B4QAK9"/>
<dbReference type="EMBL" id="CM000362">
    <property type="protein sequence ID" value="EDX06514.1"/>
    <property type="molecule type" value="Genomic_DNA"/>
</dbReference>
<keyword evidence="6" id="KW-0539">Nucleus</keyword>
<feature type="domain" description="C2H2-type" evidence="8">
    <location>
        <begin position="12"/>
        <end position="39"/>
    </location>
</feature>
<dbReference type="InterPro" id="IPR050888">
    <property type="entry name" value="ZnF_C2H2-type_TF"/>
</dbReference>
<gene>
    <name evidence="9" type="primary">Dsim\GD25968</name>
    <name evidence="9" type="ORF">Dsim_GD25968</name>
</gene>
<dbReference type="GO" id="GO:0008270">
    <property type="term" value="F:zinc ion binding"/>
    <property type="evidence" value="ECO:0007669"/>
    <property type="project" value="UniProtKB-KW"/>
</dbReference>
<dbReference type="PROSITE" id="PS00028">
    <property type="entry name" value="ZINC_FINGER_C2H2_1"/>
    <property type="match status" value="1"/>
</dbReference>
<dbReference type="HOGENOM" id="CLU_1066617_0_0_1"/>
<evidence type="ECO:0000256" key="3">
    <source>
        <dbReference type="ARBA" id="ARBA00022737"/>
    </source>
</evidence>